<dbReference type="PROSITE" id="PS50987">
    <property type="entry name" value="HTH_ARSR_2"/>
    <property type="match status" value="1"/>
</dbReference>
<dbReference type="GO" id="GO:0003677">
    <property type="term" value="F:DNA binding"/>
    <property type="evidence" value="ECO:0007669"/>
    <property type="project" value="UniProtKB-KW"/>
</dbReference>
<dbReference type="EMBL" id="FUYN01000004">
    <property type="protein sequence ID" value="SKB55036.1"/>
    <property type="molecule type" value="Genomic_DNA"/>
</dbReference>
<dbReference type="GO" id="GO:0003700">
    <property type="term" value="F:DNA-binding transcription factor activity"/>
    <property type="evidence" value="ECO:0007669"/>
    <property type="project" value="InterPro"/>
</dbReference>
<keyword evidence="6" id="KW-1185">Reference proteome</keyword>
<organism evidence="5 6">
    <name type="scientific">Acetoanaerobium noterae</name>
    <dbReference type="NCBI Taxonomy" id="745369"/>
    <lineage>
        <taxon>Bacteria</taxon>
        <taxon>Bacillati</taxon>
        <taxon>Bacillota</taxon>
        <taxon>Clostridia</taxon>
        <taxon>Peptostreptococcales</taxon>
        <taxon>Filifactoraceae</taxon>
        <taxon>Acetoanaerobium</taxon>
    </lineage>
</organism>
<gene>
    <name evidence="5" type="ORF">SAMN02745120_2049</name>
</gene>
<dbReference type="InterPro" id="IPR051011">
    <property type="entry name" value="Metal_resp_trans_reg"/>
</dbReference>
<dbReference type="AlphaFoldDB" id="A0A1T5C6M7"/>
<evidence type="ECO:0000256" key="3">
    <source>
        <dbReference type="ARBA" id="ARBA00023163"/>
    </source>
</evidence>
<keyword evidence="1" id="KW-0805">Transcription regulation</keyword>
<keyword evidence="3" id="KW-0804">Transcription</keyword>
<dbReference type="InterPro" id="IPR001845">
    <property type="entry name" value="HTH_ArsR_DNA-bd_dom"/>
</dbReference>
<evidence type="ECO:0000256" key="2">
    <source>
        <dbReference type="ARBA" id="ARBA00023125"/>
    </source>
</evidence>
<dbReference type="Proteomes" id="UP000243406">
    <property type="component" value="Unassembled WGS sequence"/>
</dbReference>
<feature type="domain" description="HTH arsR-type" evidence="4">
    <location>
        <begin position="269"/>
        <end position="363"/>
    </location>
</feature>
<dbReference type="PANTHER" id="PTHR43132">
    <property type="entry name" value="ARSENICAL RESISTANCE OPERON REPRESSOR ARSR-RELATED"/>
    <property type="match status" value="1"/>
</dbReference>
<evidence type="ECO:0000313" key="5">
    <source>
        <dbReference type="EMBL" id="SKB55036.1"/>
    </source>
</evidence>
<dbReference type="SUPFAM" id="SSF46785">
    <property type="entry name" value="Winged helix' DNA-binding domain"/>
    <property type="match status" value="1"/>
</dbReference>
<sequence length="365" mass="42701">MQYKFFATESKIIDLITFPECLRFSEKKSRDLDIDYYNDYILEDTFEYYEALATKLKPFEKEINRFYFSNLSMPVMLTKLHSFFGYDSVDSYLNKLKSLTEDELLRSFLSKIYASITENDKILHAEDIYDEVTKYMNDKNKQIDLLEQLDANDEEKWKISSLLRQPKTMTNEWISLIETLIPLFENEYRLKESKIIEFGKFVEKKLNDSNGDALPTMTDNLLNKKLLPSGNILISFINSYALEINTSDKTPYLRWGIDVEDFLELIQNAKENELKDRVLLFKNLGDKTRYEVIKLIAQGATSAKEIATTLNVSQATISYHLNNLISSKLLILERDNSKYSHKINFDILESAYKSMISDFTPNQNK</sequence>
<dbReference type="Pfam" id="PF12840">
    <property type="entry name" value="HTH_20"/>
    <property type="match status" value="1"/>
</dbReference>
<proteinExistence type="predicted"/>
<accession>A0A1T5C6M7</accession>
<dbReference type="CDD" id="cd00090">
    <property type="entry name" value="HTH_ARSR"/>
    <property type="match status" value="1"/>
</dbReference>
<dbReference type="Gene3D" id="1.10.10.10">
    <property type="entry name" value="Winged helix-like DNA-binding domain superfamily/Winged helix DNA-binding domain"/>
    <property type="match status" value="1"/>
</dbReference>
<evidence type="ECO:0000313" key="6">
    <source>
        <dbReference type="Proteomes" id="UP000243406"/>
    </source>
</evidence>
<dbReference type="InterPro" id="IPR036390">
    <property type="entry name" value="WH_DNA-bd_sf"/>
</dbReference>
<dbReference type="InterPro" id="IPR036388">
    <property type="entry name" value="WH-like_DNA-bd_sf"/>
</dbReference>
<dbReference type="InterPro" id="IPR011991">
    <property type="entry name" value="ArsR-like_HTH"/>
</dbReference>
<dbReference type="OrthoDB" id="9798835at2"/>
<dbReference type="SMART" id="SM00418">
    <property type="entry name" value="HTH_ARSR"/>
    <property type="match status" value="1"/>
</dbReference>
<evidence type="ECO:0000256" key="1">
    <source>
        <dbReference type="ARBA" id="ARBA00023015"/>
    </source>
</evidence>
<keyword evidence="2" id="KW-0238">DNA-binding</keyword>
<name>A0A1T5C6M7_9FIRM</name>
<dbReference type="RefSeq" id="WP_079589839.1">
    <property type="nucleotide sequence ID" value="NZ_FUYN01000004.1"/>
</dbReference>
<evidence type="ECO:0000259" key="4">
    <source>
        <dbReference type="PROSITE" id="PS50987"/>
    </source>
</evidence>
<reference evidence="6" key="1">
    <citation type="submission" date="2017-02" db="EMBL/GenBank/DDBJ databases">
        <authorList>
            <person name="Varghese N."/>
            <person name="Submissions S."/>
        </authorList>
    </citation>
    <scope>NUCLEOTIDE SEQUENCE [LARGE SCALE GENOMIC DNA]</scope>
    <source>
        <strain evidence="6">ATCC 35199</strain>
    </source>
</reference>
<dbReference type="PANTHER" id="PTHR43132:SF2">
    <property type="entry name" value="ARSENICAL RESISTANCE OPERON REPRESSOR ARSR-RELATED"/>
    <property type="match status" value="1"/>
</dbReference>
<protein>
    <submittedName>
        <fullName evidence="5">Regulatory protein, arsR family</fullName>
    </submittedName>
</protein>